<dbReference type="Pfam" id="PF13279">
    <property type="entry name" value="4HBT_2"/>
    <property type="match status" value="1"/>
</dbReference>
<comment type="function">
    <text evidence="7">Catalyzes the NAD(+)-dependent oxidation of L-carnitine to 3-dehydrocarnitine.</text>
</comment>
<evidence type="ECO:0000259" key="8">
    <source>
        <dbReference type="Pfam" id="PF00725"/>
    </source>
</evidence>
<evidence type="ECO:0000313" key="10">
    <source>
        <dbReference type="EMBL" id="ASJ72637.1"/>
    </source>
</evidence>
<dbReference type="AlphaFoldDB" id="A0A2Z2NXZ7"/>
<reference evidence="10 11" key="1">
    <citation type="submission" date="2016-12" db="EMBL/GenBank/DDBJ databases">
        <authorList>
            <person name="Song W.-J."/>
            <person name="Kurnit D.M."/>
        </authorList>
    </citation>
    <scope>NUCLEOTIDE SEQUENCE [LARGE SCALE GENOMIC DNA]</scope>
    <source>
        <strain evidence="10 11">IMCC3135</strain>
    </source>
</reference>
<comment type="similarity">
    <text evidence="7">Belongs to the 3-hydroxyacyl-CoA dehydrogenase family. L-carnitine dehydrogenase subfamily.</text>
</comment>
<dbReference type="PANTHER" id="PTHR48075:SF5">
    <property type="entry name" value="3-HYDROXYBUTYRYL-COA DEHYDROGENASE"/>
    <property type="match status" value="1"/>
</dbReference>
<dbReference type="Gene3D" id="1.10.1040.10">
    <property type="entry name" value="N-(1-d-carboxylethyl)-l-norvaline Dehydrogenase, domain 2"/>
    <property type="match status" value="1"/>
</dbReference>
<dbReference type="InterPro" id="IPR008927">
    <property type="entry name" value="6-PGluconate_DH-like_C_sf"/>
</dbReference>
<evidence type="ECO:0000256" key="1">
    <source>
        <dbReference type="ARBA" id="ARBA00004496"/>
    </source>
</evidence>
<dbReference type="SUPFAM" id="SSF51735">
    <property type="entry name" value="NAD(P)-binding Rossmann-fold domains"/>
    <property type="match status" value="1"/>
</dbReference>
<feature type="domain" description="3-hydroxyacyl-CoA dehydrogenase NAD binding" evidence="9">
    <location>
        <begin position="16"/>
        <end position="189"/>
    </location>
</feature>
<dbReference type="Gene3D" id="3.40.50.720">
    <property type="entry name" value="NAD(P)-binding Rossmann-like Domain"/>
    <property type="match status" value="1"/>
</dbReference>
<evidence type="ECO:0000256" key="3">
    <source>
        <dbReference type="ARBA" id="ARBA00011738"/>
    </source>
</evidence>
<keyword evidence="5 7" id="KW-0560">Oxidoreductase</keyword>
<dbReference type="GO" id="GO:0070403">
    <property type="term" value="F:NAD+ binding"/>
    <property type="evidence" value="ECO:0007669"/>
    <property type="project" value="InterPro"/>
</dbReference>
<keyword evidence="4 7" id="KW-0963">Cytoplasm</keyword>
<organism evidence="10 11">
    <name type="scientific">Granulosicoccus antarcticus IMCC3135</name>
    <dbReference type="NCBI Taxonomy" id="1192854"/>
    <lineage>
        <taxon>Bacteria</taxon>
        <taxon>Pseudomonadati</taxon>
        <taxon>Pseudomonadota</taxon>
        <taxon>Gammaproteobacteria</taxon>
        <taxon>Chromatiales</taxon>
        <taxon>Granulosicoccaceae</taxon>
        <taxon>Granulosicoccus</taxon>
    </lineage>
</organism>
<evidence type="ECO:0000259" key="9">
    <source>
        <dbReference type="Pfam" id="PF02737"/>
    </source>
</evidence>
<dbReference type="PANTHER" id="PTHR48075">
    <property type="entry name" value="3-HYDROXYACYL-COA DEHYDROGENASE FAMILY PROTEIN"/>
    <property type="match status" value="1"/>
</dbReference>
<name>A0A2Z2NXZ7_9GAMM</name>
<dbReference type="InterPro" id="IPR029069">
    <property type="entry name" value="HotDog_dom_sf"/>
</dbReference>
<dbReference type="InterPro" id="IPR026578">
    <property type="entry name" value="L-carnitine_dehydrogenase"/>
</dbReference>
<dbReference type="Pfam" id="PF02737">
    <property type="entry name" value="3HCDH_N"/>
    <property type="match status" value="1"/>
</dbReference>
<keyword evidence="6 7" id="KW-0520">NAD</keyword>
<dbReference type="InterPro" id="IPR036291">
    <property type="entry name" value="NAD(P)-bd_dom_sf"/>
</dbReference>
<dbReference type="InterPro" id="IPR006176">
    <property type="entry name" value="3-OHacyl-CoA_DH_NAD-bd"/>
</dbReference>
<dbReference type="GO" id="GO:0009437">
    <property type="term" value="P:carnitine metabolic process"/>
    <property type="evidence" value="ECO:0007669"/>
    <property type="project" value="UniProtKB-UniRule"/>
</dbReference>
<dbReference type="EMBL" id="CP018632">
    <property type="protein sequence ID" value="ASJ72637.1"/>
    <property type="molecule type" value="Genomic_DNA"/>
</dbReference>
<dbReference type="SUPFAM" id="SSF48179">
    <property type="entry name" value="6-phosphogluconate dehydrogenase C-terminal domain-like"/>
    <property type="match status" value="1"/>
</dbReference>
<proteinExistence type="inferred from homology"/>
<evidence type="ECO:0000313" key="11">
    <source>
        <dbReference type="Proteomes" id="UP000250079"/>
    </source>
</evidence>
<dbReference type="EC" id="1.1.1.108" evidence="7"/>
<accession>A0A2Z2NXZ7</accession>
<dbReference type="HAMAP" id="MF_02129">
    <property type="entry name" value="L_carnitine_dehydrog"/>
    <property type="match status" value="1"/>
</dbReference>
<keyword evidence="11" id="KW-1185">Reference proteome</keyword>
<evidence type="ECO:0000256" key="2">
    <source>
        <dbReference type="ARBA" id="ARBA00004855"/>
    </source>
</evidence>
<comment type="catalytic activity">
    <reaction evidence="7">
        <text>carnitine + NAD(+) = 3-dehydrocarnitine + NADH + H(+)</text>
        <dbReference type="Rhea" id="RHEA:19265"/>
        <dbReference type="ChEBI" id="CHEBI:15378"/>
        <dbReference type="ChEBI" id="CHEBI:17126"/>
        <dbReference type="ChEBI" id="CHEBI:57540"/>
        <dbReference type="ChEBI" id="CHEBI:57885"/>
        <dbReference type="ChEBI" id="CHEBI:57945"/>
        <dbReference type="EC" id="1.1.1.108"/>
    </reaction>
</comment>
<dbReference type="OrthoDB" id="9803287at2"/>
<dbReference type="UniPathway" id="UPA00117"/>
<dbReference type="GO" id="GO:0006631">
    <property type="term" value="P:fatty acid metabolic process"/>
    <property type="evidence" value="ECO:0007669"/>
    <property type="project" value="InterPro"/>
</dbReference>
<dbReference type="KEGG" id="gai:IMCC3135_12745"/>
<dbReference type="Pfam" id="PF00725">
    <property type="entry name" value="3HCDH"/>
    <property type="match status" value="1"/>
</dbReference>
<evidence type="ECO:0000256" key="7">
    <source>
        <dbReference type="HAMAP-Rule" id="MF_02129"/>
    </source>
</evidence>
<comment type="subcellular location">
    <subcellularLocation>
        <location evidence="1 7">Cytoplasm</location>
    </subcellularLocation>
</comment>
<dbReference type="GO" id="GO:0005737">
    <property type="term" value="C:cytoplasm"/>
    <property type="evidence" value="ECO:0007669"/>
    <property type="project" value="UniProtKB-SubCell"/>
</dbReference>
<dbReference type="InterPro" id="IPR006108">
    <property type="entry name" value="3HC_DH_C"/>
</dbReference>
<feature type="domain" description="3-hydroxyacyl-CoA dehydrogenase C-terminal" evidence="8">
    <location>
        <begin position="195"/>
        <end position="260"/>
    </location>
</feature>
<sequence length="524" mass="57526">MSSVVETKTPIAVNTAACIGGGVIGAGWVARLIENGLSVRVYDPMPDAAARMQPVLDNADRAYAKLTMAQRPKKGELVFCASIEAAVSSAQWIIESVPERLALKQSIYAEIEEHAAVDAIIVSSTSGIMPSDLQAQMQHPGRLIVAHPFNPVYLLPVVELVAGKLTDAGIIDTARTFYSSLGMKPIHVKREIEAFVADRLLEAIWRESLWLIKDGITTTEDLDDIVRFGFGLRYAQMGVFETYRIAGGEAGMRHFLEQFGPCLTWPWTKLMDVPEYNEELVELIAGQSDQQSGHRGIRELERIRDDNLVAIQQALKANNWGAGVILADYEKKLFDAGAAVANGGTGAESEIDYSQPIRTTERRIPPDWTDYNNHMNEARYLQCFGDATDAFMRMIGCDAEYMASGGSFFTAETHIRHLDEVRVNEPVYTLTQVLMGEGKKMQLFHGLHHGDGRLLATGEHMLIHVSLETRAACVPGAAVAQELARIVALQASLPLPEGVGRAVGQVRVQARVVEQTQNPTEDNS</sequence>
<dbReference type="GO" id="GO:0047728">
    <property type="term" value="F:carnitine 3-dehydrogenase activity"/>
    <property type="evidence" value="ECO:0007669"/>
    <property type="project" value="UniProtKB-UniRule"/>
</dbReference>
<evidence type="ECO:0000256" key="4">
    <source>
        <dbReference type="ARBA" id="ARBA00022490"/>
    </source>
</evidence>
<evidence type="ECO:0000256" key="5">
    <source>
        <dbReference type="ARBA" id="ARBA00023002"/>
    </source>
</evidence>
<dbReference type="Gene3D" id="3.10.129.10">
    <property type="entry name" value="Hotdog Thioesterase"/>
    <property type="match status" value="1"/>
</dbReference>
<dbReference type="CDD" id="cd00586">
    <property type="entry name" value="4HBT"/>
    <property type="match status" value="1"/>
</dbReference>
<dbReference type="NCBIfam" id="NF005716">
    <property type="entry name" value="PRK07531.1"/>
    <property type="match status" value="1"/>
</dbReference>
<dbReference type="Proteomes" id="UP000250079">
    <property type="component" value="Chromosome"/>
</dbReference>
<comment type="pathway">
    <text evidence="2 7">Amine and polyamine metabolism; carnitine metabolism.</text>
</comment>
<dbReference type="SUPFAM" id="SSF54637">
    <property type="entry name" value="Thioesterase/thiol ester dehydrase-isomerase"/>
    <property type="match status" value="1"/>
</dbReference>
<comment type="subunit">
    <text evidence="3 7">Homodimer.</text>
</comment>
<dbReference type="RefSeq" id="WP_088917933.1">
    <property type="nucleotide sequence ID" value="NZ_CP018632.1"/>
</dbReference>
<dbReference type="InterPro" id="IPR013328">
    <property type="entry name" value="6PGD_dom2"/>
</dbReference>
<feature type="binding site" evidence="7">
    <location>
        <begin position="20"/>
        <end position="25"/>
    </location>
    <ligand>
        <name>NAD(+)</name>
        <dbReference type="ChEBI" id="CHEBI:57540"/>
    </ligand>
</feature>
<protein>
    <recommendedName>
        <fullName evidence="7">L-carnitine dehydrogenase</fullName>
        <shortName evidence="7">CDH</shortName>
        <shortName evidence="7">L-CDH</shortName>
        <ecNumber evidence="7">1.1.1.108</ecNumber>
    </recommendedName>
</protein>
<gene>
    <name evidence="10" type="primary">lcdH_1</name>
    <name evidence="10" type="ORF">IMCC3135_12745</name>
</gene>
<evidence type="ECO:0000256" key="6">
    <source>
        <dbReference type="ARBA" id="ARBA00023027"/>
    </source>
</evidence>